<dbReference type="EMBL" id="JACPUR010000006">
    <property type="protein sequence ID" value="MBI3126610.1"/>
    <property type="molecule type" value="Genomic_DNA"/>
</dbReference>
<dbReference type="Proteomes" id="UP000782312">
    <property type="component" value="Unassembled WGS sequence"/>
</dbReference>
<evidence type="ECO:0000259" key="1">
    <source>
        <dbReference type="Pfam" id="PF13470"/>
    </source>
</evidence>
<reference evidence="2" key="1">
    <citation type="submission" date="2020-07" db="EMBL/GenBank/DDBJ databases">
        <title>Huge and variable diversity of episymbiotic CPR bacteria and DPANN archaea in groundwater ecosystems.</title>
        <authorList>
            <person name="He C.Y."/>
            <person name="Keren R."/>
            <person name="Whittaker M."/>
            <person name="Farag I.F."/>
            <person name="Doudna J."/>
            <person name="Cate J.H.D."/>
            <person name="Banfield J.F."/>
        </authorList>
    </citation>
    <scope>NUCLEOTIDE SEQUENCE</scope>
    <source>
        <strain evidence="2">NC_groundwater_763_Ag_S-0.2um_68_21</strain>
    </source>
</reference>
<evidence type="ECO:0000313" key="3">
    <source>
        <dbReference type="Proteomes" id="UP000782312"/>
    </source>
</evidence>
<organism evidence="2 3">
    <name type="scientific">Tectimicrobiota bacterium</name>
    <dbReference type="NCBI Taxonomy" id="2528274"/>
    <lineage>
        <taxon>Bacteria</taxon>
        <taxon>Pseudomonadati</taxon>
        <taxon>Nitrospinota/Tectimicrobiota group</taxon>
        <taxon>Candidatus Tectimicrobiota</taxon>
    </lineage>
</organism>
<dbReference type="PANTHER" id="PTHR34610:SF3">
    <property type="entry name" value="SSL7007 PROTEIN"/>
    <property type="match status" value="1"/>
</dbReference>
<accession>A0A932MLI9</accession>
<dbReference type="InterPro" id="IPR002716">
    <property type="entry name" value="PIN_dom"/>
</dbReference>
<comment type="caution">
    <text evidence="2">The sequence shown here is derived from an EMBL/GenBank/DDBJ whole genome shotgun (WGS) entry which is preliminary data.</text>
</comment>
<dbReference type="InterPro" id="IPR002850">
    <property type="entry name" value="PIN_toxin-like"/>
</dbReference>
<feature type="domain" description="PIN" evidence="1">
    <location>
        <begin position="2"/>
        <end position="56"/>
    </location>
</feature>
<name>A0A932MLI9_UNCTE</name>
<gene>
    <name evidence="2" type="ORF">HYZ11_03295</name>
</gene>
<dbReference type="AlphaFoldDB" id="A0A932MLI9"/>
<dbReference type="SUPFAM" id="SSF88723">
    <property type="entry name" value="PIN domain-like"/>
    <property type="match status" value="1"/>
</dbReference>
<protein>
    <submittedName>
        <fullName evidence="2">PIN domain-containing protein</fullName>
    </submittedName>
</protein>
<dbReference type="Pfam" id="PF13470">
    <property type="entry name" value="PIN_3"/>
    <property type="match status" value="1"/>
</dbReference>
<evidence type="ECO:0000313" key="2">
    <source>
        <dbReference type="EMBL" id="MBI3126610.1"/>
    </source>
</evidence>
<dbReference type="PANTHER" id="PTHR34610">
    <property type="entry name" value="SSL7007 PROTEIN"/>
    <property type="match status" value="1"/>
</dbReference>
<sequence length="123" mass="13620">MRIVLDTNVLISGIFFAGYPYEILDAWRQGRLEIATSPGILEEYSRVALELSAEFQEIDPHAILRLIMIESHLTAAGVRTGRPIDSLNPATIPPHPLPQERVPVPPYPGFSAVMTMLSWPSAI</sequence>
<proteinExistence type="predicted"/>
<dbReference type="InterPro" id="IPR029060">
    <property type="entry name" value="PIN-like_dom_sf"/>
</dbReference>